<feature type="domain" description="Alginate export" evidence="2">
    <location>
        <begin position="52"/>
        <end position="478"/>
    </location>
</feature>
<dbReference type="InterPro" id="IPR025388">
    <property type="entry name" value="Alginate_export_dom"/>
</dbReference>
<dbReference type="AlphaFoldDB" id="A0A2S3WCR8"/>
<reference evidence="3 4" key="2">
    <citation type="submission" date="2018-03" db="EMBL/GenBank/DDBJ databases">
        <title>Draft genome of Pseudomonas putida strain KT-27.</title>
        <authorList>
            <person name="Yoshizawa S."/>
            <person name="Khan N.H."/>
            <person name="Nishimura M."/>
            <person name="Chiura H.X."/>
            <person name="Ogura Y."/>
            <person name="Hayashi T."/>
            <person name="Kogure K."/>
        </authorList>
    </citation>
    <scope>NUCLEOTIDE SEQUENCE [LARGE SCALE GENOMIC DNA]</scope>
    <source>
        <strain evidence="3 4">KT-27</strain>
    </source>
</reference>
<organism evidence="3 4">
    <name type="scientific">Pseudomonas putida</name>
    <name type="common">Arthrobacter siderocapsulatus</name>
    <dbReference type="NCBI Taxonomy" id="303"/>
    <lineage>
        <taxon>Bacteria</taxon>
        <taxon>Pseudomonadati</taxon>
        <taxon>Pseudomonadota</taxon>
        <taxon>Gammaproteobacteria</taxon>
        <taxon>Pseudomonadales</taxon>
        <taxon>Pseudomonadaceae</taxon>
        <taxon>Pseudomonas</taxon>
    </lineage>
</organism>
<comment type="caution">
    <text evidence="3">The sequence shown here is derived from an EMBL/GenBank/DDBJ whole genome shotgun (WGS) entry which is preliminary data.</text>
</comment>
<dbReference type="Gene3D" id="2.40.160.100">
    <property type="match status" value="1"/>
</dbReference>
<reference evidence="3 4" key="1">
    <citation type="submission" date="2016-08" db="EMBL/GenBank/DDBJ databases">
        <authorList>
            <person name="Seilhamer J.J."/>
        </authorList>
    </citation>
    <scope>NUCLEOTIDE SEQUENCE [LARGE SCALE GENOMIC DNA]</scope>
    <source>
        <strain evidence="3 4">KT-27</strain>
    </source>
</reference>
<name>A0A2S3WCR8_PSEPU</name>
<evidence type="ECO:0000313" key="3">
    <source>
        <dbReference type="EMBL" id="POF88736.1"/>
    </source>
</evidence>
<keyword evidence="1" id="KW-0732">Signal</keyword>
<dbReference type="Proteomes" id="UP000237194">
    <property type="component" value="Unassembled WGS sequence"/>
</dbReference>
<feature type="signal peptide" evidence="1">
    <location>
        <begin position="1"/>
        <end position="22"/>
    </location>
</feature>
<dbReference type="RefSeq" id="WP_103436843.1">
    <property type="nucleotide sequence ID" value="NZ_MIND01000018.1"/>
</dbReference>
<evidence type="ECO:0000259" key="2">
    <source>
        <dbReference type="Pfam" id="PF13372"/>
    </source>
</evidence>
<feature type="chain" id="PRO_5015598034" evidence="1">
    <location>
        <begin position="23"/>
        <end position="489"/>
    </location>
</feature>
<accession>A0A2S3WCR8</accession>
<sequence>MKAHSPLFGALLALAPMSAAFAAEEVTGPESDSNEPVRVAAADGSEPVITSEAFNKLTVQTGYGPADSQVDRDREMFYSLRYEPSFAWYSPEKRWAKWMVYGRLWINYDSSQSSNLTNESTAANAREQPEGWYAEMRELYVKRNLIGDDPRFSASFGRQRFSDDYGIWWDDSLESLRFNYKDTFSEAFVAVGQKFNNYNTDVNSLADSETRTTYVMGEYAYRLSQNNQVGVRLMHENDRSDRDIDDRFDFKGMRYGLFFKGDNLANPVISDYHLELAALDGKMAFTDRDRVTRQIETTKRSDSRGWAALGEVGRRFDSLPWTPRVALRAGLTDKPSDEDDGFRLNAIQSDRITRQGSYSTRLTSSFVALDLQNLSYYGFALETNPTPRSSLDLRVTQLNLRDEDGVMPIRMASDARSQRNNKLDDRTNGSGNNVGQMLDVNYYWKMFPVALDGKHLDINALVSASYLNAGSALETGDDYQLSLGVVVSY</sequence>
<gene>
    <name evidence="3" type="ORF">BGP80_12465</name>
</gene>
<evidence type="ECO:0000256" key="1">
    <source>
        <dbReference type="SAM" id="SignalP"/>
    </source>
</evidence>
<evidence type="ECO:0000313" key="4">
    <source>
        <dbReference type="Proteomes" id="UP000237194"/>
    </source>
</evidence>
<proteinExistence type="predicted"/>
<dbReference type="InterPro" id="IPR053728">
    <property type="entry name" value="Alginate_Permeability_Chnl"/>
</dbReference>
<dbReference type="EMBL" id="MIND01000018">
    <property type="protein sequence ID" value="POF88736.1"/>
    <property type="molecule type" value="Genomic_DNA"/>
</dbReference>
<protein>
    <submittedName>
        <fullName evidence="3">Ion channel protein AlgE</fullName>
    </submittedName>
</protein>
<dbReference type="Pfam" id="PF13372">
    <property type="entry name" value="Alginate_exp"/>
    <property type="match status" value="1"/>
</dbReference>